<keyword evidence="3" id="KW-1003">Cell membrane</keyword>
<sequence length="343" mass="37826">MKILIVRLSAFGDIIHCLPALDDLLARPEVTEVHWLVDERYKFVTDILPKQVHVHAVALKGDHPIHSAWKAIRTLRATGFGAVIDLQGLIKSAVLSRLCGSPVYGFDNNLMREKPASLLLHNVTFHPDERHVVQQYRRIATGPFTSEPASVAIPYAKPSINLADSRCPDDGEIIALLGLEEKSYVILHAAGGWETKQLPASTWISVAKGLKEKNITPLFTWGNDAERAQAESYADRSNGFALPKRLTMPSLCSLILHARAVVGADTGMLHLTAALGKPTVTFWGPSASWRSAPLEVEHDMSRPLHLHIESNPACGPCFKRTCDNFVCMDMILPESILRAIDEL</sequence>
<gene>
    <name evidence="14" type="ORF">Ga0123462_1181</name>
</gene>
<accession>A0A2K8L3Y9</accession>
<dbReference type="NCBIfam" id="TIGR02193">
    <property type="entry name" value="heptsyl_trn_I"/>
    <property type="match status" value="1"/>
</dbReference>
<dbReference type="Gene3D" id="3.40.50.2000">
    <property type="entry name" value="Glycogen Phosphorylase B"/>
    <property type="match status" value="2"/>
</dbReference>
<dbReference type="GO" id="GO:0005829">
    <property type="term" value="C:cytosol"/>
    <property type="evidence" value="ECO:0007669"/>
    <property type="project" value="TreeGrafter"/>
</dbReference>
<organism evidence="14 15">
    <name type="scientific">Mariprofundus ferrinatatus</name>
    <dbReference type="NCBI Taxonomy" id="1921087"/>
    <lineage>
        <taxon>Bacteria</taxon>
        <taxon>Pseudomonadati</taxon>
        <taxon>Pseudomonadota</taxon>
        <taxon>Candidatius Mariprofundia</taxon>
        <taxon>Mariprofundales</taxon>
        <taxon>Mariprofundaceae</taxon>
        <taxon>Mariprofundus</taxon>
    </lineage>
</organism>
<evidence type="ECO:0000256" key="5">
    <source>
        <dbReference type="ARBA" id="ARBA00022676"/>
    </source>
</evidence>
<proteinExistence type="inferred from homology"/>
<dbReference type="GO" id="GO:0009244">
    <property type="term" value="P:lipopolysaccharide core region biosynthetic process"/>
    <property type="evidence" value="ECO:0007669"/>
    <property type="project" value="InterPro"/>
</dbReference>
<evidence type="ECO:0000256" key="7">
    <source>
        <dbReference type="ARBA" id="ARBA00022985"/>
    </source>
</evidence>
<evidence type="ECO:0000256" key="2">
    <source>
        <dbReference type="ARBA" id="ARBA00004713"/>
    </source>
</evidence>
<evidence type="ECO:0000256" key="4">
    <source>
        <dbReference type="ARBA" id="ARBA00022519"/>
    </source>
</evidence>
<evidence type="ECO:0000256" key="9">
    <source>
        <dbReference type="ARBA" id="ARBA00043995"/>
    </source>
</evidence>
<keyword evidence="5" id="KW-0328">Glycosyltransferase</keyword>
<evidence type="ECO:0000313" key="15">
    <source>
        <dbReference type="Proteomes" id="UP000231637"/>
    </source>
</evidence>
<evidence type="ECO:0000256" key="3">
    <source>
        <dbReference type="ARBA" id="ARBA00022475"/>
    </source>
</evidence>
<evidence type="ECO:0000256" key="10">
    <source>
        <dbReference type="ARBA" id="ARBA00044041"/>
    </source>
</evidence>
<evidence type="ECO:0000256" key="8">
    <source>
        <dbReference type="ARBA" id="ARBA00023136"/>
    </source>
</evidence>
<dbReference type="InterPro" id="IPR011908">
    <property type="entry name" value="LipoPS_heptosylTferase-I"/>
</dbReference>
<dbReference type="AlphaFoldDB" id="A0A2K8L3Y9"/>
<dbReference type="EC" id="2.4.99.23" evidence="10"/>
<evidence type="ECO:0000256" key="1">
    <source>
        <dbReference type="ARBA" id="ARBA00004515"/>
    </source>
</evidence>
<reference evidence="14 15" key="1">
    <citation type="submission" date="2016-12" db="EMBL/GenBank/DDBJ databases">
        <title>Isolation and genomic insights into novel planktonic Zetaproteobacteria from stratified waters of the Chesapeake Bay.</title>
        <authorList>
            <person name="McAllister S.M."/>
            <person name="Kato S."/>
            <person name="Chan C.S."/>
            <person name="Chiu B.K."/>
            <person name="Field E.K."/>
        </authorList>
    </citation>
    <scope>NUCLEOTIDE SEQUENCE [LARGE SCALE GENOMIC DNA]</scope>
    <source>
        <strain evidence="14 15">CP-8</strain>
    </source>
</reference>
<dbReference type="Pfam" id="PF01075">
    <property type="entry name" value="Glyco_transf_9"/>
    <property type="match status" value="1"/>
</dbReference>
<dbReference type="InterPro" id="IPR051199">
    <property type="entry name" value="LPS_LOS_Heptosyltrfase"/>
</dbReference>
<keyword evidence="8" id="KW-0472">Membrane</keyword>
<keyword evidence="7" id="KW-0448">Lipopolysaccharide biosynthesis</keyword>
<protein>
    <recommendedName>
        <fullName evidence="11">Lipopolysaccharide heptosyltransferase 1</fullName>
        <ecNumber evidence="10">2.4.99.23</ecNumber>
    </recommendedName>
    <alternativeName>
        <fullName evidence="12">ADP-heptose:lipopolysaccharide heptosyltransferase I</fullName>
    </alternativeName>
</protein>
<dbReference type="CDD" id="cd03789">
    <property type="entry name" value="GT9_LPS_heptosyltransferase"/>
    <property type="match status" value="1"/>
</dbReference>
<comment type="catalytic activity">
    <reaction evidence="13">
        <text>an alpha-Kdo-(2-&gt;4)-alpha-Kdo-(2-&gt;6)-lipid A + ADP-L-glycero-beta-D-manno-heptose = an L-alpha-D-Hep-(1-&gt;5)-[alpha-Kdo-(2-&gt;4)]-alpha-Kdo-(2-&gt;6)-lipid A + ADP + H(+)</text>
        <dbReference type="Rhea" id="RHEA:74067"/>
        <dbReference type="ChEBI" id="CHEBI:15378"/>
        <dbReference type="ChEBI" id="CHEBI:61506"/>
        <dbReference type="ChEBI" id="CHEBI:176431"/>
        <dbReference type="ChEBI" id="CHEBI:193068"/>
        <dbReference type="ChEBI" id="CHEBI:456216"/>
        <dbReference type="EC" id="2.4.99.23"/>
    </reaction>
</comment>
<evidence type="ECO:0000313" key="14">
    <source>
        <dbReference type="EMBL" id="ATX82045.1"/>
    </source>
</evidence>
<comment type="subcellular location">
    <subcellularLocation>
        <location evidence="1">Cell inner membrane</location>
        <topology evidence="1">Peripheral membrane protein</topology>
        <orientation evidence="1">Cytoplasmic side</orientation>
    </subcellularLocation>
</comment>
<dbReference type="InterPro" id="IPR002201">
    <property type="entry name" value="Glyco_trans_9"/>
</dbReference>
<dbReference type="Proteomes" id="UP000231637">
    <property type="component" value="Chromosome"/>
</dbReference>
<comment type="pathway">
    <text evidence="2">Bacterial outer membrane biogenesis; LPS core biosynthesis.</text>
</comment>
<dbReference type="KEGG" id="mfn:Ga0123462_1181"/>
<dbReference type="RefSeq" id="WP_100265441.1">
    <property type="nucleotide sequence ID" value="NZ_CP018800.1"/>
</dbReference>
<dbReference type="PANTHER" id="PTHR30160">
    <property type="entry name" value="TETRAACYLDISACCHARIDE 4'-KINASE-RELATED"/>
    <property type="match status" value="1"/>
</dbReference>
<evidence type="ECO:0000256" key="13">
    <source>
        <dbReference type="ARBA" id="ARBA00049201"/>
    </source>
</evidence>
<comment type="similarity">
    <text evidence="9">Belongs to the glycosyltransferase 9 family.</text>
</comment>
<evidence type="ECO:0000256" key="6">
    <source>
        <dbReference type="ARBA" id="ARBA00022679"/>
    </source>
</evidence>
<name>A0A2K8L3Y9_9PROT</name>
<evidence type="ECO:0000256" key="11">
    <source>
        <dbReference type="ARBA" id="ARBA00044190"/>
    </source>
</evidence>
<dbReference type="PANTHER" id="PTHR30160:SF19">
    <property type="entry name" value="LIPOPOLYSACCHARIDE HEPTOSYLTRANSFERASE 1"/>
    <property type="match status" value="1"/>
</dbReference>
<dbReference type="GO" id="GO:0005886">
    <property type="term" value="C:plasma membrane"/>
    <property type="evidence" value="ECO:0007669"/>
    <property type="project" value="UniProtKB-SubCell"/>
</dbReference>
<keyword evidence="6 14" id="KW-0808">Transferase</keyword>
<dbReference type="GO" id="GO:0008713">
    <property type="term" value="F:ADP-heptose-lipopolysaccharide heptosyltransferase activity"/>
    <property type="evidence" value="ECO:0007669"/>
    <property type="project" value="TreeGrafter"/>
</dbReference>
<keyword evidence="15" id="KW-1185">Reference proteome</keyword>
<dbReference type="EMBL" id="CP018800">
    <property type="protein sequence ID" value="ATX82045.1"/>
    <property type="molecule type" value="Genomic_DNA"/>
</dbReference>
<evidence type="ECO:0000256" key="12">
    <source>
        <dbReference type="ARBA" id="ARBA00044330"/>
    </source>
</evidence>
<dbReference type="SUPFAM" id="SSF53756">
    <property type="entry name" value="UDP-Glycosyltransferase/glycogen phosphorylase"/>
    <property type="match status" value="1"/>
</dbReference>
<dbReference type="OrthoDB" id="9767552at2"/>
<keyword evidence="4" id="KW-0997">Cell inner membrane</keyword>